<dbReference type="InterPro" id="IPR036388">
    <property type="entry name" value="WH-like_DNA-bd_sf"/>
</dbReference>
<evidence type="ECO:0000313" key="6">
    <source>
        <dbReference type="EMBL" id="EDS73546.1"/>
    </source>
</evidence>
<evidence type="ECO:0000256" key="3">
    <source>
        <dbReference type="ARBA" id="ARBA00023125"/>
    </source>
</evidence>
<dbReference type="AlphaFoldDB" id="B1C5X7"/>
<dbReference type="eggNOG" id="COG0583">
    <property type="taxonomic scope" value="Bacteria"/>
</dbReference>
<dbReference type="InterPro" id="IPR005119">
    <property type="entry name" value="LysR_subst-bd"/>
</dbReference>
<dbReference type="PANTHER" id="PTHR30126:SF40">
    <property type="entry name" value="HTH-TYPE TRANSCRIPTIONAL REGULATOR GLTR"/>
    <property type="match status" value="1"/>
</dbReference>
<dbReference type="SUPFAM" id="SSF53850">
    <property type="entry name" value="Periplasmic binding protein-like II"/>
    <property type="match status" value="1"/>
</dbReference>
<dbReference type="Proteomes" id="UP000005178">
    <property type="component" value="Unassembled WGS sequence"/>
</dbReference>
<dbReference type="Pfam" id="PF03466">
    <property type="entry name" value="LysR_substrate"/>
    <property type="match status" value="1"/>
</dbReference>
<dbReference type="PRINTS" id="PR00039">
    <property type="entry name" value="HTHLYSR"/>
</dbReference>
<dbReference type="PANTHER" id="PTHR30126">
    <property type="entry name" value="HTH-TYPE TRANSCRIPTIONAL REGULATOR"/>
    <property type="match status" value="1"/>
</dbReference>
<dbReference type="FunFam" id="1.10.10.10:FF:000001">
    <property type="entry name" value="LysR family transcriptional regulator"/>
    <property type="match status" value="1"/>
</dbReference>
<proteinExistence type="inferred from homology"/>
<dbReference type="EMBL" id="ABIL02000003">
    <property type="protein sequence ID" value="EDS73546.1"/>
    <property type="molecule type" value="Genomic_DNA"/>
</dbReference>
<dbReference type="GeneID" id="97999960"/>
<dbReference type="OrthoDB" id="119203at2"/>
<comment type="caution">
    <text evidence="6">The sequence shown here is derived from an EMBL/GenBank/DDBJ whole genome shotgun (WGS) entry which is preliminary data.</text>
</comment>
<reference evidence="6" key="2">
    <citation type="submission" date="2013-08" db="EMBL/GenBank/DDBJ databases">
        <title>Draft genome sequence of Anaerofustis stercorihominis (DSM 17244).</title>
        <authorList>
            <person name="Sudarsanam P."/>
            <person name="Ley R."/>
            <person name="Guruge J."/>
            <person name="Turnbaugh P.J."/>
            <person name="Mahowald M."/>
            <person name="Liep D."/>
            <person name="Gordon J."/>
        </authorList>
    </citation>
    <scope>NUCLEOTIDE SEQUENCE</scope>
    <source>
        <strain evidence="6">DSM 17244</strain>
    </source>
</reference>
<protein>
    <submittedName>
        <fullName evidence="6">LysR substrate binding domain protein</fullName>
    </submittedName>
</protein>
<dbReference type="HOGENOM" id="CLU_039613_6_1_9"/>
<gene>
    <name evidence="6" type="ORF">ANASTE_00115</name>
</gene>
<feature type="domain" description="HTH lysR-type" evidence="5">
    <location>
        <begin position="1"/>
        <end position="58"/>
    </location>
</feature>
<dbReference type="InterPro" id="IPR000847">
    <property type="entry name" value="LysR_HTH_N"/>
</dbReference>
<dbReference type="RefSeq" id="WP_007049571.1">
    <property type="nucleotide sequence ID" value="NZ_DS560017.1"/>
</dbReference>
<comment type="similarity">
    <text evidence="1">Belongs to the LysR transcriptional regulatory family.</text>
</comment>
<dbReference type="GO" id="GO:0003700">
    <property type="term" value="F:DNA-binding transcription factor activity"/>
    <property type="evidence" value="ECO:0007669"/>
    <property type="project" value="InterPro"/>
</dbReference>
<dbReference type="STRING" id="445971.ANASTE_00115"/>
<evidence type="ECO:0000256" key="4">
    <source>
        <dbReference type="ARBA" id="ARBA00023163"/>
    </source>
</evidence>
<dbReference type="GO" id="GO:0000976">
    <property type="term" value="F:transcription cis-regulatory region binding"/>
    <property type="evidence" value="ECO:0007669"/>
    <property type="project" value="TreeGrafter"/>
</dbReference>
<dbReference type="InterPro" id="IPR036390">
    <property type="entry name" value="WH_DNA-bd_sf"/>
</dbReference>
<evidence type="ECO:0000313" key="7">
    <source>
        <dbReference type="Proteomes" id="UP000005178"/>
    </source>
</evidence>
<keyword evidence="7" id="KW-1185">Reference proteome</keyword>
<evidence type="ECO:0000259" key="5">
    <source>
        <dbReference type="PROSITE" id="PS50931"/>
    </source>
</evidence>
<dbReference type="Gene3D" id="3.40.190.290">
    <property type="match status" value="1"/>
</dbReference>
<keyword evidence="3" id="KW-0238">DNA-binding</keyword>
<dbReference type="SUPFAM" id="SSF46785">
    <property type="entry name" value="Winged helix' DNA-binding domain"/>
    <property type="match status" value="1"/>
</dbReference>
<dbReference type="Pfam" id="PF00126">
    <property type="entry name" value="HTH_1"/>
    <property type="match status" value="1"/>
</dbReference>
<evidence type="ECO:0000256" key="1">
    <source>
        <dbReference type="ARBA" id="ARBA00009437"/>
    </source>
</evidence>
<evidence type="ECO:0000256" key="2">
    <source>
        <dbReference type="ARBA" id="ARBA00023015"/>
    </source>
</evidence>
<organism evidence="6 7">
    <name type="scientific">Anaerofustis stercorihominis DSM 17244</name>
    <dbReference type="NCBI Taxonomy" id="445971"/>
    <lineage>
        <taxon>Bacteria</taxon>
        <taxon>Bacillati</taxon>
        <taxon>Bacillota</taxon>
        <taxon>Clostridia</taxon>
        <taxon>Eubacteriales</taxon>
        <taxon>Eubacteriaceae</taxon>
        <taxon>Anaerofustis</taxon>
    </lineage>
</organism>
<dbReference type="CDD" id="cd05466">
    <property type="entry name" value="PBP2_LTTR_substrate"/>
    <property type="match status" value="1"/>
</dbReference>
<dbReference type="PROSITE" id="PS50931">
    <property type="entry name" value="HTH_LYSR"/>
    <property type="match status" value="1"/>
</dbReference>
<keyword evidence="4" id="KW-0804">Transcription</keyword>
<keyword evidence="2" id="KW-0805">Transcription regulation</keyword>
<sequence>MNTKSLITFKTILETGSFQKAADTLNYTQSTITFQIKQLEEELSLKLFEKIGRKMELTQAGKDILPYIDTILHNEEQINNYGKSLSEITGSLKLAIPDSILIYNMQPFLQAFLHKAPNIRLIVNSIPSGEINRAVMEGSADIGINCEKSSYPDTVIHKRLGTYKILLVASPFINKDLLDFTTPNQRKPLSLICNEPDGYYQIEMNKYLDQKEIVLNPYMKVQSIEAVKRCVMNNLGIAVVPTYSIEEELKNGSLVPIKTELDEKIFNSIYVYNKNKWLSPQMELALDLLDKKVGIEDLLN</sequence>
<name>B1C5X7_9FIRM</name>
<dbReference type="Gene3D" id="1.10.10.10">
    <property type="entry name" value="Winged helix-like DNA-binding domain superfamily/Winged helix DNA-binding domain"/>
    <property type="match status" value="1"/>
</dbReference>
<accession>B1C5X7</accession>
<reference evidence="6" key="1">
    <citation type="submission" date="2008-01" db="EMBL/GenBank/DDBJ databases">
        <authorList>
            <person name="Fulton L."/>
            <person name="Clifton S."/>
            <person name="Fulton B."/>
            <person name="Xu J."/>
            <person name="Minx P."/>
            <person name="Pepin K.H."/>
            <person name="Johnson M."/>
            <person name="Thiruvilangam P."/>
            <person name="Bhonagiri V."/>
            <person name="Nash W.E."/>
            <person name="Mardis E.R."/>
            <person name="Wilson R.K."/>
        </authorList>
    </citation>
    <scope>NUCLEOTIDE SEQUENCE [LARGE SCALE GENOMIC DNA]</scope>
    <source>
        <strain evidence="6">DSM 17244</strain>
    </source>
</reference>